<dbReference type="EMBL" id="JANBVO010000016">
    <property type="protein sequence ID" value="KAJ9144522.1"/>
    <property type="molecule type" value="Genomic_DNA"/>
</dbReference>
<comment type="pathway">
    <text evidence="4">Carbohydrate degradation; glycolysis; D-glyceraldehyde 3-phosphate from glycerone phosphate: step 1/1.</text>
</comment>
<keyword evidence="6" id="KW-1185">Reference proteome</keyword>
<organism evidence="5 6">
    <name type="scientific">Pleurostoma richardsiae</name>
    <dbReference type="NCBI Taxonomy" id="41990"/>
    <lineage>
        <taxon>Eukaryota</taxon>
        <taxon>Fungi</taxon>
        <taxon>Dikarya</taxon>
        <taxon>Ascomycota</taxon>
        <taxon>Pezizomycotina</taxon>
        <taxon>Sordariomycetes</taxon>
        <taxon>Sordariomycetidae</taxon>
        <taxon>Calosphaeriales</taxon>
        <taxon>Pleurostomataceae</taxon>
        <taxon>Pleurostoma</taxon>
    </lineage>
</organism>
<keyword evidence="4" id="KW-0324">Glycolysis</keyword>
<name>A0AA38VQ45_9PEZI</name>
<dbReference type="GO" id="GO:0004807">
    <property type="term" value="F:triose-phosphate isomerase activity"/>
    <property type="evidence" value="ECO:0007669"/>
    <property type="project" value="UniProtKB-EC"/>
</dbReference>
<evidence type="ECO:0000256" key="2">
    <source>
        <dbReference type="ARBA" id="ARBA00011738"/>
    </source>
</evidence>
<accession>A0AA38VQ45</accession>
<dbReference type="EC" id="5.3.1.1" evidence="4"/>
<evidence type="ECO:0000256" key="4">
    <source>
        <dbReference type="RuleBase" id="RU363013"/>
    </source>
</evidence>
<sequence length="257" mass="27589">MSLTPRSARRIIGVSTKLYFSAEKTRTYVSDVLRRLSNAPTLLDQVDIFIVPDPITMVSVIEQIRDAKLPVLPGSQDTFHEDTGAYTGEISPTVLAEVGCRVVEVGHAERRRLFGETDAVVALKAAAVVKNGMVPLVCIGERTPGLVKIAVDECRQQVEAVIAAVPAVADILLAYEPVWAIGAAEPAGSDHVLDVVSAIKQLPCVQGRSGTTRVLYGGSAGPGLFEQLKTQVDGLFMARFAHDPERFLKTVQEVANA</sequence>
<dbReference type="InterPro" id="IPR000652">
    <property type="entry name" value="Triosephosphate_isomerase"/>
</dbReference>
<evidence type="ECO:0000256" key="1">
    <source>
        <dbReference type="ARBA" id="ARBA00007422"/>
    </source>
</evidence>
<keyword evidence="3 4" id="KW-0413">Isomerase</keyword>
<reference evidence="5" key="1">
    <citation type="submission" date="2022-07" db="EMBL/GenBank/DDBJ databases">
        <title>Fungi with potential for degradation of polypropylene.</title>
        <authorList>
            <person name="Gostincar C."/>
        </authorList>
    </citation>
    <scope>NUCLEOTIDE SEQUENCE</scope>
    <source>
        <strain evidence="5">EXF-13308</strain>
    </source>
</reference>
<keyword evidence="4" id="KW-0312">Gluconeogenesis</keyword>
<proteinExistence type="inferred from homology"/>
<comment type="pathway">
    <text evidence="4">Carbohydrate biosynthesis; gluconeogenesis.</text>
</comment>
<dbReference type="PANTHER" id="PTHR21139">
    <property type="entry name" value="TRIOSEPHOSPHATE ISOMERASE"/>
    <property type="match status" value="1"/>
</dbReference>
<dbReference type="InterPro" id="IPR013785">
    <property type="entry name" value="Aldolase_TIM"/>
</dbReference>
<dbReference type="AlphaFoldDB" id="A0AA38VQ45"/>
<evidence type="ECO:0000256" key="3">
    <source>
        <dbReference type="ARBA" id="ARBA00023235"/>
    </source>
</evidence>
<comment type="catalytic activity">
    <reaction evidence="4">
        <text>D-glyceraldehyde 3-phosphate = dihydroxyacetone phosphate</text>
        <dbReference type="Rhea" id="RHEA:18585"/>
        <dbReference type="ChEBI" id="CHEBI:57642"/>
        <dbReference type="ChEBI" id="CHEBI:59776"/>
        <dbReference type="EC" id="5.3.1.1"/>
    </reaction>
</comment>
<dbReference type="Proteomes" id="UP001174694">
    <property type="component" value="Unassembled WGS sequence"/>
</dbReference>
<gene>
    <name evidence="5" type="ORF">NKR23_g5880</name>
</gene>
<comment type="subunit">
    <text evidence="2">Homodimer.</text>
</comment>
<evidence type="ECO:0000313" key="5">
    <source>
        <dbReference type="EMBL" id="KAJ9144522.1"/>
    </source>
</evidence>
<dbReference type="GO" id="GO:0006094">
    <property type="term" value="P:gluconeogenesis"/>
    <property type="evidence" value="ECO:0007669"/>
    <property type="project" value="UniProtKB-KW"/>
</dbReference>
<dbReference type="Pfam" id="PF00121">
    <property type="entry name" value="TIM"/>
    <property type="match status" value="1"/>
</dbReference>
<comment type="caution">
    <text evidence="5">The sequence shown here is derived from an EMBL/GenBank/DDBJ whole genome shotgun (WGS) entry which is preliminary data.</text>
</comment>
<dbReference type="CDD" id="cd00311">
    <property type="entry name" value="TIM"/>
    <property type="match status" value="1"/>
</dbReference>
<evidence type="ECO:0000313" key="6">
    <source>
        <dbReference type="Proteomes" id="UP001174694"/>
    </source>
</evidence>
<dbReference type="PROSITE" id="PS51440">
    <property type="entry name" value="TIM_2"/>
    <property type="match status" value="1"/>
</dbReference>
<dbReference type="GO" id="GO:0046166">
    <property type="term" value="P:glyceraldehyde-3-phosphate biosynthetic process"/>
    <property type="evidence" value="ECO:0007669"/>
    <property type="project" value="TreeGrafter"/>
</dbReference>
<comment type="similarity">
    <text evidence="1 4">Belongs to the triosephosphate isomerase family.</text>
</comment>
<dbReference type="GO" id="GO:0006096">
    <property type="term" value="P:glycolytic process"/>
    <property type="evidence" value="ECO:0007669"/>
    <property type="project" value="UniProtKB-KW"/>
</dbReference>
<dbReference type="GO" id="GO:0019563">
    <property type="term" value="P:glycerol catabolic process"/>
    <property type="evidence" value="ECO:0007669"/>
    <property type="project" value="TreeGrafter"/>
</dbReference>
<dbReference type="GO" id="GO:0005829">
    <property type="term" value="C:cytosol"/>
    <property type="evidence" value="ECO:0007669"/>
    <property type="project" value="TreeGrafter"/>
</dbReference>
<protein>
    <recommendedName>
        <fullName evidence="4">Triosephosphate isomerase</fullName>
        <ecNumber evidence="4">5.3.1.1</ecNumber>
    </recommendedName>
</protein>
<dbReference type="SUPFAM" id="SSF51351">
    <property type="entry name" value="Triosephosphate isomerase (TIM)"/>
    <property type="match status" value="1"/>
</dbReference>
<dbReference type="PANTHER" id="PTHR21139:SF2">
    <property type="entry name" value="TRIOSEPHOSPHATE ISOMERASE"/>
    <property type="match status" value="1"/>
</dbReference>
<dbReference type="Gene3D" id="3.20.20.70">
    <property type="entry name" value="Aldolase class I"/>
    <property type="match status" value="1"/>
</dbReference>
<dbReference type="InterPro" id="IPR035990">
    <property type="entry name" value="TIM_sf"/>
</dbReference>